<organism evidence="2 3">
    <name type="scientific">Corynebacterium godavarianum</name>
    <dbReference type="NCBI Taxonomy" id="2054421"/>
    <lineage>
        <taxon>Bacteria</taxon>
        <taxon>Bacillati</taxon>
        <taxon>Actinomycetota</taxon>
        <taxon>Actinomycetes</taxon>
        <taxon>Mycobacteriales</taxon>
        <taxon>Corynebacteriaceae</taxon>
        <taxon>Corynebacterium</taxon>
    </lineage>
</organism>
<comment type="caution">
    <text evidence="2">The sequence shown here is derived from an EMBL/GenBank/DDBJ whole genome shotgun (WGS) entry which is preliminary data.</text>
</comment>
<keyword evidence="3" id="KW-1185">Reference proteome</keyword>
<protein>
    <submittedName>
        <fullName evidence="2">Uncharacterized protein</fullName>
    </submittedName>
</protein>
<evidence type="ECO:0000313" key="3">
    <source>
        <dbReference type="Proteomes" id="UP000320747"/>
    </source>
</evidence>
<dbReference type="EMBL" id="VMHH01000005">
    <property type="protein sequence ID" value="TSJ73712.1"/>
    <property type="molecule type" value="Genomic_DNA"/>
</dbReference>
<feature type="compositionally biased region" description="Polar residues" evidence="1">
    <location>
        <begin position="23"/>
        <end position="47"/>
    </location>
</feature>
<name>A0ABY3E279_9CORY</name>
<dbReference type="RefSeq" id="WP_133064875.1">
    <property type="nucleotide sequence ID" value="NZ_JAADJX010000001.1"/>
</dbReference>
<evidence type="ECO:0000313" key="2">
    <source>
        <dbReference type="EMBL" id="TSJ73712.1"/>
    </source>
</evidence>
<dbReference type="Proteomes" id="UP000320747">
    <property type="component" value="Unassembled WGS sequence"/>
</dbReference>
<gene>
    <name evidence="2" type="ORF">FPH17_07340</name>
</gene>
<proteinExistence type="predicted"/>
<sequence length="147" mass="15470">MAICVGLAPVAVANAETAPGPQTPSAAQGVQQTANTESVGSPTSETQPFGGRGFLIKKGLRLVSSILRNGKVGEVVEAARKRGFIDDDMARAISSKPNQIADAIDNTLHQAGEFEEDIKEKLRVNLEPVVGQQLALGIAEALMFVFL</sequence>
<reference evidence="2 3" key="1">
    <citation type="submission" date="2019-07" db="EMBL/GenBank/DDBJ databases">
        <title>Draft genome of Corynebacterium godavarianum and other related strains.</title>
        <authorList>
            <person name="Bernier A.-M."/>
            <person name="Bernard K."/>
        </authorList>
    </citation>
    <scope>NUCLEOTIDE SEQUENCE [LARGE SCALE GENOMIC DNA]</scope>
    <source>
        <strain evidence="2 3">LMG 29598</strain>
    </source>
</reference>
<evidence type="ECO:0000256" key="1">
    <source>
        <dbReference type="SAM" id="MobiDB-lite"/>
    </source>
</evidence>
<accession>A0ABY3E279</accession>
<feature type="region of interest" description="Disordered" evidence="1">
    <location>
        <begin position="18"/>
        <end position="47"/>
    </location>
</feature>